<dbReference type="SUPFAM" id="SSF69572">
    <property type="entry name" value="Activating enzymes of the ubiquitin-like proteins"/>
    <property type="match status" value="1"/>
</dbReference>
<evidence type="ECO:0000256" key="6">
    <source>
        <dbReference type="SAM" id="MobiDB-lite"/>
    </source>
</evidence>
<dbReference type="InterPro" id="IPR045886">
    <property type="entry name" value="ThiF/MoeB/HesA"/>
</dbReference>
<protein>
    <recommendedName>
        <fullName evidence="3 5">NEDD8-activating enzyme E1 regulatory subunit</fullName>
    </recommendedName>
</protein>
<dbReference type="GO" id="GO:0019781">
    <property type="term" value="F:NEDD8 activating enzyme activity"/>
    <property type="evidence" value="ECO:0007669"/>
    <property type="project" value="UniProtKB-UniRule"/>
</dbReference>
<dbReference type="Pfam" id="PF00899">
    <property type="entry name" value="ThiF"/>
    <property type="match status" value="1"/>
</dbReference>
<evidence type="ECO:0000256" key="3">
    <source>
        <dbReference type="ARBA" id="ARBA00015407"/>
    </source>
</evidence>
<dbReference type="Gene3D" id="3.40.50.720">
    <property type="entry name" value="NAD(P)-binding Rossmann-like Domain"/>
    <property type="match status" value="1"/>
</dbReference>
<reference evidence="8 9" key="1">
    <citation type="submission" date="2019-02" db="EMBL/GenBank/DDBJ databases">
        <title>Genome sequencing of the rare red list fungi Phellinidium pouzarii.</title>
        <authorList>
            <person name="Buettner E."/>
            <person name="Kellner H."/>
        </authorList>
    </citation>
    <scope>NUCLEOTIDE SEQUENCE [LARGE SCALE GENOMIC DNA]</scope>
    <source>
        <strain evidence="8 9">DSM 108285</strain>
    </source>
</reference>
<accession>A0A4S4L343</accession>
<keyword evidence="9" id="KW-1185">Reference proteome</keyword>
<name>A0A4S4L343_9AGAM</name>
<comment type="function">
    <text evidence="5">Regulatory subunit of the dimeric UBA3-ULA1 E1 enzyme.</text>
</comment>
<comment type="similarity">
    <text evidence="2 5">Belongs to the ubiquitin-activating E1 family. ULA1 subfamily.</text>
</comment>
<dbReference type="Proteomes" id="UP000308199">
    <property type="component" value="Unassembled WGS sequence"/>
</dbReference>
<feature type="region of interest" description="Disordered" evidence="6">
    <location>
        <begin position="1"/>
        <end position="27"/>
    </location>
</feature>
<dbReference type="PIRSF" id="PIRSF039099">
    <property type="entry name" value="APP-BP1"/>
    <property type="match status" value="1"/>
</dbReference>
<feature type="domain" description="THIF-type NAD/FAD binding fold" evidence="7">
    <location>
        <begin position="31"/>
        <end position="144"/>
    </location>
</feature>
<dbReference type="InterPro" id="IPR000594">
    <property type="entry name" value="ThiF_NAD_FAD-bd"/>
</dbReference>
<dbReference type="InterPro" id="IPR035985">
    <property type="entry name" value="Ubiquitin-activating_enz"/>
</dbReference>
<dbReference type="PANTHER" id="PTHR10953:SF29">
    <property type="entry name" value="NEDD8-ACTIVATING ENZYME E1 REGULATORY SUBUNIT"/>
    <property type="match status" value="1"/>
</dbReference>
<comment type="caution">
    <text evidence="8">The sequence shown here is derived from an EMBL/GenBank/DDBJ whole genome shotgun (WGS) entry which is preliminary data.</text>
</comment>
<gene>
    <name evidence="8" type="ORF">EW145_g4594</name>
</gene>
<dbReference type="Gene3D" id="3.40.50.12550">
    <property type="entry name" value="Ubiquitin-activating enzyme E1, inactive adenylation domain, subdomain 2"/>
    <property type="match status" value="1"/>
</dbReference>
<evidence type="ECO:0000256" key="1">
    <source>
        <dbReference type="ARBA" id="ARBA00005032"/>
    </source>
</evidence>
<dbReference type="OrthoDB" id="1708823at2759"/>
<dbReference type="AlphaFoldDB" id="A0A4S4L343"/>
<evidence type="ECO:0000313" key="9">
    <source>
        <dbReference type="Proteomes" id="UP000308199"/>
    </source>
</evidence>
<comment type="pathway">
    <text evidence="1 5">Protein modification; protein neddylation.</text>
</comment>
<proteinExistence type="inferred from homology"/>
<dbReference type="PANTHER" id="PTHR10953">
    <property type="entry name" value="UBIQUITIN-ACTIVATING ENZYME E1"/>
    <property type="match status" value="1"/>
</dbReference>
<evidence type="ECO:0000256" key="2">
    <source>
        <dbReference type="ARBA" id="ARBA00006868"/>
    </source>
</evidence>
<feature type="compositionally biased region" description="Polar residues" evidence="6">
    <location>
        <begin position="8"/>
        <end position="25"/>
    </location>
</feature>
<evidence type="ECO:0000259" key="7">
    <source>
        <dbReference type="Pfam" id="PF00899"/>
    </source>
</evidence>
<dbReference type="UniPathway" id="UPA00885"/>
<dbReference type="FunFam" id="3.40.50.720:FF:000475">
    <property type="entry name" value="NEDD8-activating enzyme E1 regulatory subunit"/>
    <property type="match status" value="1"/>
</dbReference>
<organism evidence="8 9">
    <name type="scientific">Phellinidium pouzarii</name>
    <dbReference type="NCBI Taxonomy" id="167371"/>
    <lineage>
        <taxon>Eukaryota</taxon>
        <taxon>Fungi</taxon>
        <taxon>Dikarya</taxon>
        <taxon>Basidiomycota</taxon>
        <taxon>Agaricomycotina</taxon>
        <taxon>Agaricomycetes</taxon>
        <taxon>Hymenochaetales</taxon>
        <taxon>Hymenochaetaceae</taxon>
        <taxon>Phellinidium</taxon>
    </lineage>
</organism>
<dbReference type="GO" id="GO:0045116">
    <property type="term" value="P:protein neddylation"/>
    <property type="evidence" value="ECO:0007669"/>
    <property type="project" value="UniProtKB-UniRule"/>
</dbReference>
<evidence type="ECO:0000256" key="4">
    <source>
        <dbReference type="ARBA" id="ARBA00022786"/>
    </source>
</evidence>
<evidence type="ECO:0000313" key="8">
    <source>
        <dbReference type="EMBL" id="THH05715.1"/>
    </source>
</evidence>
<dbReference type="InterPro" id="IPR030667">
    <property type="entry name" value="APP-BP1"/>
</dbReference>
<keyword evidence="4 5" id="KW-0833">Ubl conjugation pathway</keyword>
<sequence length="530" mass="58356">MMKDSQDIETATTAVGTFRSSAQPDNKTRRYDRQLRLWAASGQNALESARVLVVSASATSTSILKNLVLPGIGHFTILDSEIVSQEDAGNNFFLEGPDSVGKSRAHEAVRLLRELNESVEGIADTSDLADRLTDSSYLASFSLIIAHNLSANLLDALSKLLWSDPSLPPLIIVHSAGFLAEFFIQIHEHTIIDSHTDAAPSLRIDKPFPALLNHAQSLDFDAMDDTDHGHIPYVLILVRALNSWKATHDGQTPKSYAERVEFKKAIIGMKKKADEENFDEAVAQAYRAWTETKVPSDIEALFSDTVLDTLDPVSPPFFHLLAALKTFASQPPYILPLTSTLPDMKADTNSYVHLQKLYKARAEEEKAQFTAILKQSGVLLDPVMVDEFVRNAHGLKIVRGRRWDILGENSETFGKLLLSKETRKETATHLALRALSRLLVKNPNTQEPTKEQLVAYIQNILPDHVELPEEVGVMVGEVARTPTADLPNTAAFLGGLVAQEAIKVITKQYVPVKGVCVVDLIGSWTGILEA</sequence>
<dbReference type="GO" id="GO:0005737">
    <property type="term" value="C:cytoplasm"/>
    <property type="evidence" value="ECO:0007669"/>
    <property type="project" value="TreeGrafter"/>
</dbReference>
<evidence type="ECO:0000256" key="5">
    <source>
        <dbReference type="PIRNR" id="PIRNR039099"/>
    </source>
</evidence>
<dbReference type="EMBL" id="SGPK01000241">
    <property type="protein sequence ID" value="THH05715.1"/>
    <property type="molecule type" value="Genomic_DNA"/>
</dbReference>